<dbReference type="GO" id="GO:0097255">
    <property type="term" value="C:R2TP complex"/>
    <property type="evidence" value="ECO:0007669"/>
    <property type="project" value="TreeGrafter"/>
</dbReference>
<evidence type="ECO:0000256" key="2">
    <source>
        <dbReference type="SAM" id="MobiDB-lite"/>
    </source>
</evidence>
<organism evidence="4 5">
    <name type="scientific">Amanita thiersii Skay4041</name>
    <dbReference type="NCBI Taxonomy" id="703135"/>
    <lineage>
        <taxon>Eukaryota</taxon>
        <taxon>Fungi</taxon>
        <taxon>Dikarya</taxon>
        <taxon>Basidiomycota</taxon>
        <taxon>Agaricomycotina</taxon>
        <taxon>Agaricomycetes</taxon>
        <taxon>Agaricomycetidae</taxon>
        <taxon>Agaricales</taxon>
        <taxon>Pluteineae</taxon>
        <taxon>Amanitaceae</taxon>
        <taxon>Amanita</taxon>
    </lineage>
</organism>
<accession>A0A2A9NIU1</accession>
<name>A0A2A9NIU1_9AGAR</name>
<feature type="region of interest" description="Disordered" evidence="2">
    <location>
        <begin position="167"/>
        <end position="189"/>
    </location>
</feature>
<reference evidence="4 5" key="1">
    <citation type="submission" date="2014-02" db="EMBL/GenBank/DDBJ databases">
        <title>Transposable element dynamics among asymbiotic and ectomycorrhizal Amanita fungi.</title>
        <authorList>
            <consortium name="DOE Joint Genome Institute"/>
            <person name="Hess J."/>
            <person name="Skrede I."/>
            <person name="Wolfe B."/>
            <person name="LaButti K."/>
            <person name="Ohm R.A."/>
            <person name="Grigoriev I.V."/>
            <person name="Pringle A."/>
        </authorList>
    </citation>
    <scope>NUCLEOTIDE SEQUENCE [LARGE SCALE GENOMIC DNA]</scope>
    <source>
        <strain evidence="4 5">SKay4041</strain>
    </source>
</reference>
<dbReference type="Proteomes" id="UP000242287">
    <property type="component" value="Unassembled WGS sequence"/>
</dbReference>
<comment type="similarity">
    <text evidence="1">Belongs to the PIH1 family.</text>
</comment>
<feature type="compositionally biased region" description="Low complexity" evidence="2">
    <location>
        <begin position="177"/>
        <end position="189"/>
    </location>
</feature>
<dbReference type="GO" id="GO:0005737">
    <property type="term" value="C:cytoplasm"/>
    <property type="evidence" value="ECO:0007669"/>
    <property type="project" value="TreeGrafter"/>
</dbReference>
<dbReference type="AlphaFoldDB" id="A0A2A9NIU1"/>
<dbReference type="GO" id="GO:1990904">
    <property type="term" value="C:ribonucleoprotein complex"/>
    <property type="evidence" value="ECO:0007669"/>
    <property type="project" value="TreeGrafter"/>
</dbReference>
<dbReference type="STRING" id="703135.A0A2A9NIU1"/>
<evidence type="ECO:0000313" key="4">
    <source>
        <dbReference type="EMBL" id="PFH49998.1"/>
    </source>
</evidence>
<protein>
    <recommendedName>
        <fullName evidence="3">PIH1 N-terminal domain-containing protein</fullName>
    </recommendedName>
</protein>
<gene>
    <name evidence="4" type="ORF">AMATHDRAFT_96732</name>
</gene>
<dbReference type="EMBL" id="KZ302014">
    <property type="protein sequence ID" value="PFH49998.1"/>
    <property type="molecule type" value="Genomic_DNA"/>
</dbReference>
<feature type="non-terminal residue" evidence="4">
    <location>
        <position position="308"/>
    </location>
</feature>
<keyword evidence="5" id="KW-1185">Reference proteome</keyword>
<dbReference type="Pfam" id="PF08190">
    <property type="entry name" value="PIH1"/>
    <property type="match status" value="1"/>
</dbReference>
<dbReference type="PANTHER" id="PTHR22997">
    <property type="entry name" value="PIH1 DOMAIN-CONTAINING PROTEIN 1"/>
    <property type="match status" value="1"/>
</dbReference>
<dbReference type="InterPro" id="IPR012981">
    <property type="entry name" value="PIH1_N"/>
</dbReference>
<evidence type="ECO:0000256" key="1">
    <source>
        <dbReference type="ARBA" id="ARBA00008511"/>
    </source>
</evidence>
<dbReference type="OrthoDB" id="5135119at2759"/>
<sequence length="308" mass="33333">SMSIQLAPKPGFCVKSSVIQPAAFSIRTQPVQVPAGLKVFVNVAWDKNVPSPPEGSEEDIRRAMQGQDVNEPNVHGWFVPVVVSEGRQDVDKAGKPALVFDCVYNSSIKTRSLADVEFKSFLVELALQRIEAQTGLALSRQIGTPNIASKGKLTPRTVHVPTRLFEPSSSSAKMGTAQAQGSAQSAVVENSSSSNSPLIWRWAKEGDKLRVTVAVPRLTRDLIEAATLDIEARRLILCVPGRPMLDINLDLSDAEIVARASLSAAAQQQPDSSKVSGTTLTLKRQRDFDVDGARAEWRVADPVLVVFV</sequence>
<dbReference type="PANTHER" id="PTHR22997:SF0">
    <property type="entry name" value="PIH1 DOMAIN-CONTAINING PROTEIN 1"/>
    <property type="match status" value="1"/>
</dbReference>
<proteinExistence type="inferred from homology"/>
<dbReference type="GO" id="GO:0006364">
    <property type="term" value="P:rRNA processing"/>
    <property type="evidence" value="ECO:0007669"/>
    <property type="project" value="TreeGrafter"/>
</dbReference>
<evidence type="ECO:0000259" key="3">
    <source>
        <dbReference type="Pfam" id="PF08190"/>
    </source>
</evidence>
<dbReference type="GO" id="GO:0000492">
    <property type="term" value="P:box C/D snoRNP assembly"/>
    <property type="evidence" value="ECO:0007669"/>
    <property type="project" value="TreeGrafter"/>
</dbReference>
<feature type="non-terminal residue" evidence="4">
    <location>
        <position position="1"/>
    </location>
</feature>
<evidence type="ECO:0000313" key="5">
    <source>
        <dbReference type="Proteomes" id="UP000242287"/>
    </source>
</evidence>
<dbReference type="InterPro" id="IPR050734">
    <property type="entry name" value="PIH1/Kintoun_subfamily"/>
</dbReference>
<feature type="domain" description="PIH1 N-terminal" evidence="3">
    <location>
        <begin position="16"/>
        <end position="160"/>
    </location>
</feature>